<keyword evidence="1" id="KW-0175">Coiled coil</keyword>
<dbReference type="Gene3D" id="3.30.420.10">
    <property type="entry name" value="Ribonuclease H-like superfamily/Ribonuclease H"/>
    <property type="match status" value="1"/>
</dbReference>
<gene>
    <name evidence="2" type="ORF">QJS04_geneDACA022311</name>
</gene>
<dbReference type="EMBL" id="JAUJYN010000004">
    <property type="protein sequence ID" value="KAK1273478.1"/>
    <property type="molecule type" value="Genomic_DNA"/>
</dbReference>
<evidence type="ECO:0000313" key="3">
    <source>
        <dbReference type="Proteomes" id="UP001179952"/>
    </source>
</evidence>
<dbReference type="Proteomes" id="UP001179952">
    <property type="component" value="Unassembled WGS sequence"/>
</dbReference>
<keyword evidence="3" id="KW-1185">Reference proteome</keyword>
<dbReference type="GO" id="GO:0003676">
    <property type="term" value="F:nucleic acid binding"/>
    <property type="evidence" value="ECO:0007669"/>
    <property type="project" value="InterPro"/>
</dbReference>
<dbReference type="InterPro" id="IPR036397">
    <property type="entry name" value="RNaseH_sf"/>
</dbReference>
<organism evidence="2 3">
    <name type="scientific">Acorus gramineus</name>
    <name type="common">Dwarf sweet flag</name>
    <dbReference type="NCBI Taxonomy" id="55184"/>
    <lineage>
        <taxon>Eukaryota</taxon>
        <taxon>Viridiplantae</taxon>
        <taxon>Streptophyta</taxon>
        <taxon>Embryophyta</taxon>
        <taxon>Tracheophyta</taxon>
        <taxon>Spermatophyta</taxon>
        <taxon>Magnoliopsida</taxon>
        <taxon>Liliopsida</taxon>
        <taxon>Acoraceae</taxon>
        <taxon>Acorus</taxon>
    </lineage>
</organism>
<proteinExistence type="predicted"/>
<evidence type="ECO:0000256" key="1">
    <source>
        <dbReference type="SAM" id="Coils"/>
    </source>
</evidence>
<reference evidence="2" key="1">
    <citation type="journal article" date="2023" name="Nat. Commun.">
        <title>Diploid and tetraploid genomes of Acorus and the evolution of monocots.</title>
        <authorList>
            <person name="Ma L."/>
            <person name="Liu K.W."/>
            <person name="Li Z."/>
            <person name="Hsiao Y.Y."/>
            <person name="Qi Y."/>
            <person name="Fu T."/>
            <person name="Tang G.D."/>
            <person name="Zhang D."/>
            <person name="Sun W.H."/>
            <person name="Liu D.K."/>
            <person name="Li Y."/>
            <person name="Chen G.Z."/>
            <person name="Liu X.D."/>
            <person name="Liao X.Y."/>
            <person name="Jiang Y.T."/>
            <person name="Yu X."/>
            <person name="Hao Y."/>
            <person name="Huang J."/>
            <person name="Zhao X.W."/>
            <person name="Ke S."/>
            <person name="Chen Y.Y."/>
            <person name="Wu W.L."/>
            <person name="Hsu J.L."/>
            <person name="Lin Y.F."/>
            <person name="Huang M.D."/>
            <person name="Li C.Y."/>
            <person name="Huang L."/>
            <person name="Wang Z.W."/>
            <person name="Zhao X."/>
            <person name="Zhong W.Y."/>
            <person name="Peng D.H."/>
            <person name="Ahmad S."/>
            <person name="Lan S."/>
            <person name="Zhang J.S."/>
            <person name="Tsai W.C."/>
            <person name="Van de Peer Y."/>
            <person name="Liu Z.J."/>
        </authorList>
    </citation>
    <scope>NUCLEOTIDE SEQUENCE</scope>
    <source>
        <strain evidence="2">SCP</strain>
    </source>
</reference>
<evidence type="ECO:0000313" key="2">
    <source>
        <dbReference type="EMBL" id="KAK1273478.1"/>
    </source>
</evidence>
<feature type="coiled-coil region" evidence="1">
    <location>
        <begin position="57"/>
        <end position="84"/>
    </location>
</feature>
<protein>
    <submittedName>
        <fullName evidence="2">Uncharacterized protein</fullName>
    </submittedName>
</protein>
<reference evidence="2" key="2">
    <citation type="submission" date="2023-06" db="EMBL/GenBank/DDBJ databases">
        <authorList>
            <person name="Ma L."/>
            <person name="Liu K.-W."/>
            <person name="Li Z."/>
            <person name="Hsiao Y.-Y."/>
            <person name="Qi Y."/>
            <person name="Fu T."/>
            <person name="Tang G."/>
            <person name="Zhang D."/>
            <person name="Sun W.-H."/>
            <person name="Liu D.-K."/>
            <person name="Li Y."/>
            <person name="Chen G.-Z."/>
            <person name="Liu X.-D."/>
            <person name="Liao X.-Y."/>
            <person name="Jiang Y.-T."/>
            <person name="Yu X."/>
            <person name="Hao Y."/>
            <person name="Huang J."/>
            <person name="Zhao X.-W."/>
            <person name="Ke S."/>
            <person name="Chen Y.-Y."/>
            <person name="Wu W.-L."/>
            <person name="Hsu J.-L."/>
            <person name="Lin Y.-F."/>
            <person name="Huang M.-D."/>
            <person name="Li C.-Y."/>
            <person name="Huang L."/>
            <person name="Wang Z.-W."/>
            <person name="Zhao X."/>
            <person name="Zhong W.-Y."/>
            <person name="Peng D.-H."/>
            <person name="Ahmad S."/>
            <person name="Lan S."/>
            <person name="Zhang J.-S."/>
            <person name="Tsai W.-C."/>
            <person name="Van De Peer Y."/>
            <person name="Liu Z.-J."/>
        </authorList>
    </citation>
    <scope>NUCLEOTIDE SEQUENCE</scope>
    <source>
        <strain evidence="2">SCP</strain>
        <tissue evidence="2">Leaves</tissue>
    </source>
</reference>
<name>A0AAV9B9T4_ACOGR</name>
<dbReference type="InterPro" id="IPR012337">
    <property type="entry name" value="RNaseH-like_sf"/>
</dbReference>
<dbReference type="SUPFAM" id="SSF53098">
    <property type="entry name" value="Ribonuclease H-like"/>
    <property type="match status" value="1"/>
</dbReference>
<comment type="caution">
    <text evidence="2">The sequence shown here is derived from an EMBL/GenBank/DDBJ whole genome shotgun (WGS) entry which is preliminary data.</text>
</comment>
<accession>A0AAV9B9T4</accession>
<dbReference type="AlphaFoldDB" id="A0AAV9B9T4"/>
<sequence length="111" mass="13290">MLCVDRRCLVFQIRRCDTIPSALSDFLSDTRFTFTGIDVREKVQRLILDYEVSVGNVRELKTWLEEVERERGRLRRERLQLAKDILMLWSHHHTGDPPPPLMETWHCDPHY</sequence>